<protein>
    <submittedName>
        <fullName evidence="1">Uncharacterized protein</fullName>
    </submittedName>
</protein>
<evidence type="ECO:0000313" key="2">
    <source>
        <dbReference type="Proteomes" id="UP001283361"/>
    </source>
</evidence>
<gene>
    <name evidence="1" type="ORF">RRG08_008797</name>
</gene>
<organism evidence="1 2">
    <name type="scientific">Elysia crispata</name>
    <name type="common">lettuce slug</name>
    <dbReference type="NCBI Taxonomy" id="231223"/>
    <lineage>
        <taxon>Eukaryota</taxon>
        <taxon>Metazoa</taxon>
        <taxon>Spiralia</taxon>
        <taxon>Lophotrochozoa</taxon>
        <taxon>Mollusca</taxon>
        <taxon>Gastropoda</taxon>
        <taxon>Heterobranchia</taxon>
        <taxon>Euthyneura</taxon>
        <taxon>Panpulmonata</taxon>
        <taxon>Sacoglossa</taxon>
        <taxon>Placobranchoidea</taxon>
        <taxon>Plakobranchidae</taxon>
        <taxon>Elysia</taxon>
    </lineage>
</organism>
<dbReference type="Proteomes" id="UP001283361">
    <property type="component" value="Unassembled WGS sequence"/>
</dbReference>
<dbReference type="AlphaFoldDB" id="A0AAE0Z7U5"/>
<accession>A0AAE0Z7U5</accession>
<keyword evidence="2" id="KW-1185">Reference proteome</keyword>
<sequence length="66" mass="7230">MHNHGSRISLAPFGTLQLSARSYSARDRLVCAQSCLPSTEPCQDAVGIKVDRLVLDVQRLHNAVQV</sequence>
<proteinExistence type="predicted"/>
<comment type="caution">
    <text evidence="1">The sequence shown here is derived from an EMBL/GenBank/DDBJ whole genome shotgun (WGS) entry which is preliminary data.</text>
</comment>
<dbReference type="EMBL" id="JAWDGP010004450">
    <property type="protein sequence ID" value="KAK3764315.1"/>
    <property type="molecule type" value="Genomic_DNA"/>
</dbReference>
<name>A0AAE0Z7U5_9GAST</name>
<reference evidence="1" key="1">
    <citation type="journal article" date="2023" name="G3 (Bethesda)">
        <title>A reference genome for the long-term kleptoplast-retaining sea slug Elysia crispata morphotype clarki.</title>
        <authorList>
            <person name="Eastman K.E."/>
            <person name="Pendleton A.L."/>
            <person name="Shaikh M.A."/>
            <person name="Suttiyut T."/>
            <person name="Ogas R."/>
            <person name="Tomko P."/>
            <person name="Gavelis G."/>
            <person name="Widhalm J.R."/>
            <person name="Wisecaver J.H."/>
        </authorList>
    </citation>
    <scope>NUCLEOTIDE SEQUENCE</scope>
    <source>
        <strain evidence="1">ECLA1</strain>
    </source>
</reference>
<evidence type="ECO:0000313" key="1">
    <source>
        <dbReference type="EMBL" id="KAK3764315.1"/>
    </source>
</evidence>